<proteinExistence type="predicted"/>
<sequence>MSPTLPPACDVVLAALRRYEDHITRGSLSDAWNIHWNPLETRAAIEATETRLGVAIPPELTDIWTRIGTFDLPHRADWNSLSLFHSANATRPLALGLLDAIVWVWGDRPELEENLSDMDFHRINTTVFCFAIYTHDDNHHSYLCFDQHGTAAIHHFDQDDWDVFAESLAQAPTTKRAPEVIADSITTLLTATADELPDPDPTPLRLHPPHTAPWPTIEARPHAKTDPALPRALPPLLESSDATAVFTLLRDWPTKDETWLGFARSRITAPSCTDDQRTTLRQLIAENS</sequence>
<keyword evidence="2" id="KW-1185">Reference proteome</keyword>
<comment type="caution">
    <text evidence="1">The sequence shown here is derived from an EMBL/GenBank/DDBJ whole genome shotgun (WGS) entry which is preliminary data.</text>
</comment>
<dbReference type="RefSeq" id="WP_378601204.1">
    <property type="nucleotide sequence ID" value="NZ_JBHSQN010000002.1"/>
</dbReference>
<accession>A0ABW1JP53</accession>
<protein>
    <recommendedName>
        <fullName evidence="3">Knr4/Smi1-like domain-containing protein</fullName>
    </recommendedName>
</protein>
<dbReference type="Proteomes" id="UP001596223">
    <property type="component" value="Unassembled WGS sequence"/>
</dbReference>
<evidence type="ECO:0008006" key="3">
    <source>
        <dbReference type="Google" id="ProtNLM"/>
    </source>
</evidence>
<reference evidence="2" key="1">
    <citation type="journal article" date="2019" name="Int. J. Syst. Evol. Microbiol.">
        <title>The Global Catalogue of Microorganisms (GCM) 10K type strain sequencing project: providing services to taxonomists for standard genome sequencing and annotation.</title>
        <authorList>
            <consortium name="The Broad Institute Genomics Platform"/>
            <consortium name="The Broad Institute Genome Sequencing Center for Infectious Disease"/>
            <person name="Wu L."/>
            <person name="Ma J."/>
        </authorList>
    </citation>
    <scope>NUCLEOTIDE SEQUENCE [LARGE SCALE GENOMIC DNA]</scope>
    <source>
        <strain evidence="2">CCUG 36956</strain>
    </source>
</reference>
<organism evidence="1 2">
    <name type="scientific">Nocardia lasii</name>
    <dbReference type="NCBI Taxonomy" id="1616107"/>
    <lineage>
        <taxon>Bacteria</taxon>
        <taxon>Bacillati</taxon>
        <taxon>Actinomycetota</taxon>
        <taxon>Actinomycetes</taxon>
        <taxon>Mycobacteriales</taxon>
        <taxon>Nocardiaceae</taxon>
        <taxon>Nocardia</taxon>
    </lineage>
</organism>
<gene>
    <name evidence="1" type="ORF">ACFP3H_06995</name>
</gene>
<evidence type="ECO:0000313" key="1">
    <source>
        <dbReference type="EMBL" id="MFC6010795.1"/>
    </source>
</evidence>
<evidence type="ECO:0000313" key="2">
    <source>
        <dbReference type="Proteomes" id="UP001596223"/>
    </source>
</evidence>
<dbReference type="EMBL" id="JBHSQN010000002">
    <property type="protein sequence ID" value="MFC6010795.1"/>
    <property type="molecule type" value="Genomic_DNA"/>
</dbReference>
<name>A0ABW1JP53_9NOCA</name>